<name>A0ABS5G9C4_9BRAD</name>
<organism evidence="1 2">
    <name type="scientific">Bradyrhizobium denitrificans</name>
    <dbReference type="NCBI Taxonomy" id="2734912"/>
    <lineage>
        <taxon>Bacteria</taxon>
        <taxon>Pseudomonadati</taxon>
        <taxon>Pseudomonadota</taxon>
        <taxon>Alphaproteobacteria</taxon>
        <taxon>Hyphomicrobiales</taxon>
        <taxon>Nitrobacteraceae</taxon>
        <taxon>Bradyrhizobium</taxon>
    </lineage>
</organism>
<accession>A0ABS5G9C4</accession>
<dbReference type="PANTHER" id="PTHR37463:SF1">
    <property type="entry name" value="DUF2256 DOMAIN-CONTAINING PROTEIN"/>
    <property type="match status" value="1"/>
</dbReference>
<dbReference type="PANTHER" id="PTHR37463">
    <property type="entry name" value="GSL3115 PROTEIN"/>
    <property type="match status" value="1"/>
</dbReference>
<dbReference type="RefSeq" id="WP_172236944.1">
    <property type="nucleotide sequence ID" value="NZ_JABFDP010000013.1"/>
</dbReference>
<dbReference type="Proteomes" id="UP001314635">
    <property type="component" value="Unassembled WGS sequence"/>
</dbReference>
<keyword evidence="2" id="KW-1185">Reference proteome</keyword>
<protein>
    <submittedName>
        <fullName evidence="1">DUF2256 domain-containing protein</fullName>
    </submittedName>
</protein>
<comment type="caution">
    <text evidence="1">The sequence shown here is derived from an EMBL/GenBank/DDBJ whole genome shotgun (WGS) entry which is preliminary data.</text>
</comment>
<evidence type="ECO:0000313" key="2">
    <source>
        <dbReference type="Proteomes" id="UP001314635"/>
    </source>
</evidence>
<dbReference type="EMBL" id="JAFCLK010000016">
    <property type="protein sequence ID" value="MBR1137755.1"/>
    <property type="molecule type" value="Genomic_DNA"/>
</dbReference>
<dbReference type="InterPro" id="IPR017136">
    <property type="entry name" value="UCP037205"/>
</dbReference>
<sequence>MPRMRRKADLPTKICATCGRPFAWRRKWARDWDEVKYCSDRCRYERSQIASAPTATPQGR</sequence>
<reference evidence="2" key="1">
    <citation type="journal article" date="2021" name="ISME J.">
        <title>Evolutionary origin and ecological implication of a unique nif island in free-living Bradyrhizobium lineages.</title>
        <authorList>
            <person name="Tao J."/>
        </authorList>
    </citation>
    <scope>NUCLEOTIDE SEQUENCE [LARGE SCALE GENOMIC DNA]</scope>
    <source>
        <strain evidence="2">SZCCT0094</strain>
    </source>
</reference>
<evidence type="ECO:0000313" key="1">
    <source>
        <dbReference type="EMBL" id="MBR1137755.1"/>
    </source>
</evidence>
<dbReference type="Pfam" id="PF10013">
    <property type="entry name" value="DUF2256"/>
    <property type="match status" value="1"/>
</dbReference>
<gene>
    <name evidence="1" type="ORF">JQ619_18455</name>
</gene>
<proteinExistence type="predicted"/>